<keyword evidence="9" id="KW-1185">Reference proteome</keyword>
<dbReference type="Proteomes" id="UP001600165">
    <property type="component" value="Unassembled WGS sequence"/>
</dbReference>
<gene>
    <name evidence="8" type="ORF">ACFVKH_19865</name>
</gene>
<name>A0ABW6ILW6_9CYAN</name>
<evidence type="ECO:0000256" key="7">
    <source>
        <dbReference type="ARBA" id="ARBA00050019"/>
    </source>
</evidence>
<accession>A0ABW6ILW6</accession>
<dbReference type="Gene3D" id="3.30.70.3420">
    <property type="match status" value="1"/>
</dbReference>
<comment type="caution">
    <text evidence="8">The sequence shown here is derived from an EMBL/GenBank/DDBJ whole genome shotgun (WGS) entry which is preliminary data.</text>
</comment>
<evidence type="ECO:0000313" key="9">
    <source>
        <dbReference type="Proteomes" id="UP001600165"/>
    </source>
</evidence>
<dbReference type="EC" id="1.3.98.5" evidence="7"/>
<proteinExistence type="predicted"/>
<dbReference type="InterPro" id="IPR010644">
    <property type="entry name" value="ChdC/CLD"/>
</dbReference>
<comment type="catalytic activity">
    <reaction evidence="5">
        <text>Fe-coproporphyrin III + 2 H2O2 + 2 H(+) = heme b + 2 CO2 + 4 H2O</text>
        <dbReference type="Rhea" id="RHEA:56516"/>
        <dbReference type="ChEBI" id="CHEBI:15377"/>
        <dbReference type="ChEBI" id="CHEBI:15378"/>
        <dbReference type="ChEBI" id="CHEBI:16240"/>
        <dbReference type="ChEBI" id="CHEBI:16526"/>
        <dbReference type="ChEBI" id="CHEBI:60344"/>
        <dbReference type="ChEBI" id="CHEBI:68438"/>
        <dbReference type="EC" id="1.3.98.5"/>
    </reaction>
    <physiologicalReaction direction="left-to-right" evidence="5">
        <dbReference type="Rhea" id="RHEA:56517"/>
    </physiologicalReaction>
</comment>
<reference evidence="8 9" key="1">
    <citation type="submission" date="2024-10" db="EMBL/GenBank/DDBJ databases">
        <authorList>
            <person name="Ratan Roy A."/>
            <person name="Morales Sandoval P.H."/>
            <person name="De Los Santos Villalobos S."/>
            <person name="Chakraborty S."/>
            <person name="Mukherjee J."/>
        </authorList>
    </citation>
    <scope>NUCLEOTIDE SEQUENCE [LARGE SCALE GENOMIC DNA]</scope>
    <source>
        <strain evidence="8 9">S1</strain>
    </source>
</reference>
<organism evidence="8 9">
    <name type="scientific">Almyronema epifaneia S1</name>
    <dbReference type="NCBI Taxonomy" id="2991925"/>
    <lineage>
        <taxon>Bacteria</taxon>
        <taxon>Bacillati</taxon>
        <taxon>Cyanobacteriota</taxon>
        <taxon>Cyanophyceae</taxon>
        <taxon>Nodosilineales</taxon>
        <taxon>Nodosilineaceae</taxon>
        <taxon>Almyronema</taxon>
        <taxon>Almyronema epifaneia</taxon>
    </lineage>
</organism>
<dbReference type="EMBL" id="JBHZOL010000113">
    <property type="protein sequence ID" value="MFE4108540.1"/>
    <property type="molecule type" value="Genomic_DNA"/>
</dbReference>
<comment type="pathway">
    <text evidence="4">Porphyrin-containing compound metabolism.</text>
</comment>
<evidence type="ECO:0000256" key="2">
    <source>
        <dbReference type="ARBA" id="ARBA00022723"/>
    </source>
</evidence>
<evidence type="ECO:0000256" key="6">
    <source>
        <dbReference type="ARBA" id="ARBA00049935"/>
    </source>
</evidence>
<evidence type="ECO:0000256" key="1">
    <source>
        <dbReference type="ARBA" id="ARBA00022617"/>
    </source>
</evidence>
<keyword evidence="2" id="KW-0479">Metal-binding</keyword>
<evidence type="ECO:0000256" key="5">
    <source>
        <dbReference type="ARBA" id="ARBA00049896"/>
    </source>
</evidence>
<evidence type="ECO:0000313" key="8">
    <source>
        <dbReference type="EMBL" id="MFE4108540.1"/>
    </source>
</evidence>
<dbReference type="RefSeq" id="WP_377968169.1">
    <property type="nucleotide sequence ID" value="NZ_JBHZOL010000113.1"/>
</dbReference>
<evidence type="ECO:0000256" key="4">
    <source>
        <dbReference type="ARBA" id="ARBA00023444"/>
    </source>
</evidence>
<sequence length="185" mass="21557">MNNRYSFVGGKQGQWQVVEVRGVIGAALEPVERLDVINDAVTTSLAESAWVLQSFISNIRYSKRDELTMLRAVQPELNRAEAVVAVLIPIKKSAQWWELAQDERRAIFEEESHHTAVGLEYLPGVARRLLHCRDLGEPFDFLTWFEFAPEHNQAFDELLQRMRTSKEWDYVEREVEVRLERDRLS</sequence>
<dbReference type="InterPro" id="IPR011008">
    <property type="entry name" value="Dimeric_a/b-barrel"/>
</dbReference>
<protein>
    <recommendedName>
        <fullName evidence="7">hydrogen peroxide-dependent heme synthase</fullName>
        <ecNumber evidence="7">1.3.98.5</ecNumber>
    </recommendedName>
</protein>
<dbReference type="Pfam" id="PF06778">
    <property type="entry name" value="Chlor_dismutase"/>
    <property type="match status" value="1"/>
</dbReference>
<comment type="cofactor">
    <cofactor evidence="6">
        <name>Fe-coproporphyrin III</name>
        <dbReference type="ChEBI" id="CHEBI:68438"/>
    </cofactor>
</comment>
<dbReference type="SUPFAM" id="SSF54909">
    <property type="entry name" value="Dimeric alpha+beta barrel"/>
    <property type="match status" value="1"/>
</dbReference>
<keyword evidence="3" id="KW-0408">Iron</keyword>
<evidence type="ECO:0000256" key="3">
    <source>
        <dbReference type="ARBA" id="ARBA00023004"/>
    </source>
</evidence>
<keyword evidence="1" id="KW-0349">Heme</keyword>